<feature type="domain" description="Shikimate dehydrogenase substrate binding N-terminal" evidence="1">
    <location>
        <begin position="8"/>
        <end position="82"/>
    </location>
</feature>
<evidence type="ECO:0000259" key="1">
    <source>
        <dbReference type="Pfam" id="PF08501"/>
    </source>
</evidence>
<gene>
    <name evidence="2" type="primary">aroE_27</name>
    <name evidence="2" type="ORF">SDC9_73779</name>
</gene>
<dbReference type="PRINTS" id="PR01100">
    <property type="entry name" value="SHIKIMTKNASE"/>
</dbReference>
<dbReference type="Gene3D" id="3.40.50.300">
    <property type="entry name" value="P-loop containing nucleotide triphosphate hydrolases"/>
    <property type="match status" value="1"/>
</dbReference>
<name>A0A644YG08_9ZZZZ</name>
<evidence type="ECO:0000313" key="2">
    <source>
        <dbReference type="EMBL" id="MPM27269.1"/>
    </source>
</evidence>
<dbReference type="Pfam" id="PF01202">
    <property type="entry name" value="SKI"/>
    <property type="match status" value="1"/>
</dbReference>
<accession>A0A644YG08</accession>
<dbReference type="PANTHER" id="PTHR21089:SF1">
    <property type="entry name" value="BIFUNCTIONAL 3-DEHYDROQUINATE DEHYDRATASE_SHIKIMATE DEHYDROGENASE, CHLOROPLASTIC"/>
    <property type="match status" value="1"/>
</dbReference>
<dbReference type="Gene3D" id="3.40.50.720">
    <property type="entry name" value="NAD(P)-binding Rossmann-like Domain"/>
    <property type="match status" value="1"/>
</dbReference>
<dbReference type="AlphaFoldDB" id="A0A644YG08"/>
<dbReference type="Gene3D" id="3.40.50.10860">
    <property type="entry name" value="Leucine Dehydrogenase, chain A, domain 1"/>
    <property type="match status" value="1"/>
</dbReference>
<dbReference type="InterPro" id="IPR031322">
    <property type="entry name" value="Shikimate/glucono_kinase"/>
</dbReference>
<dbReference type="InterPro" id="IPR000623">
    <property type="entry name" value="Shikimate_kinase/TSH1"/>
</dbReference>
<dbReference type="GO" id="GO:0050661">
    <property type="term" value="F:NADP binding"/>
    <property type="evidence" value="ECO:0007669"/>
    <property type="project" value="TreeGrafter"/>
</dbReference>
<dbReference type="GO" id="GO:0004764">
    <property type="term" value="F:shikimate 3-dehydrogenase (NADP+) activity"/>
    <property type="evidence" value="ECO:0007669"/>
    <property type="project" value="UniProtKB-EC"/>
</dbReference>
<proteinExistence type="inferred from homology"/>
<keyword evidence="2" id="KW-0560">Oxidoreductase</keyword>
<reference evidence="2" key="1">
    <citation type="submission" date="2019-08" db="EMBL/GenBank/DDBJ databases">
        <authorList>
            <person name="Kucharzyk K."/>
            <person name="Murdoch R.W."/>
            <person name="Higgins S."/>
            <person name="Loffler F."/>
        </authorList>
    </citation>
    <scope>NUCLEOTIDE SEQUENCE</scope>
</reference>
<dbReference type="InterPro" id="IPR036291">
    <property type="entry name" value="NAD(P)-bd_dom_sf"/>
</dbReference>
<dbReference type="PANTHER" id="PTHR21089">
    <property type="entry name" value="SHIKIMATE DEHYDROGENASE"/>
    <property type="match status" value="1"/>
</dbReference>
<dbReference type="InterPro" id="IPR022893">
    <property type="entry name" value="Shikimate_DH_fam"/>
</dbReference>
<dbReference type="HAMAP" id="MF_00109">
    <property type="entry name" value="Shikimate_kinase"/>
    <property type="match status" value="1"/>
</dbReference>
<dbReference type="InterPro" id="IPR013708">
    <property type="entry name" value="Shikimate_DH-bd_N"/>
</dbReference>
<protein>
    <submittedName>
        <fullName evidence="2">Shikimate dehydrogenase (NADP(+))</fullName>
        <ecNumber evidence="2">1.1.1.25</ecNumber>
    </submittedName>
</protein>
<dbReference type="GO" id="GO:0009423">
    <property type="term" value="P:chorismate biosynthetic process"/>
    <property type="evidence" value="ECO:0007669"/>
    <property type="project" value="TreeGrafter"/>
</dbReference>
<dbReference type="EMBL" id="VSSQ01004949">
    <property type="protein sequence ID" value="MPM27269.1"/>
    <property type="molecule type" value="Genomic_DNA"/>
</dbReference>
<dbReference type="InterPro" id="IPR046346">
    <property type="entry name" value="Aminoacid_DH-like_N_sf"/>
</dbReference>
<sequence length="416" mass="44428">MPEKIYGLLGRTLGHSWSVPIHAAAGNGAYRLIELEPEALPGFLSRPDIGGLNVTIPYKRDVMPLCDVIDPAARDIGSVNTIVRREGKLYAWNTDITGFLYMAALAGVELQGRKVVILGGGGTSLTARAAARAAGAREIAVITRSGPDNYENLSRHADGEIVVNTTPVGMYPNTGKAAVDLTRFPACRGVLDVVYNPRRTALLLQAEALGLPCSDGLPMLVAQAIAAEELFFNRRIDPAENRRILALLRQKTENMVLIGMPGCGKSTVGAALAELTGREAVDLDAEIVKAAGKSIPAIFAEDGEPAFRTLEQNAAARFGAENGKIIICGGGIVKGAENYGHLRQNGRIYQLDRAIEKLPSAGRPLSQGADLAAMAAERAPLYRRFRDVRIDNNGNAAESAAAIWRDFCADSDSQRT</sequence>
<dbReference type="Pfam" id="PF08501">
    <property type="entry name" value="Shikimate_dh_N"/>
    <property type="match status" value="1"/>
</dbReference>
<dbReference type="GO" id="GO:0019632">
    <property type="term" value="P:shikimate metabolic process"/>
    <property type="evidence" value="ECO:0007669"/>
    <property type="project" value="TreeGrafter"/>
</dbReference>
<organism evidence="2">
    <name type="scientific">bioreactor metagenome</name>
    <dbReference type="NCBI Taxonomy" id="1076179"/>
    <lineage>
        <taxon>unclassified sequences</taxon>
        <taxon>metagenomes</taxon>
        <taxon>ecological metagenomes</taxon>
    </lineage>
</organism>
<dbReference type="InterPro" id="IPR027417">
    <property type="entry name" value="P-loop_NTPase"/>
</dbReference>
<dbReference type="EC" id="1.1.1.25" evidence="2"/>
<dbReference type="SUPFAM" id="SSF52540">
    <property type="entry name" value="P-loop containing nucleoside triphosphate hydrolases"/>
    <property type="match status" value="1"/>
</dbReference>
<dbReference type="SUPFAM" id="SSF51735">
    <property type="entry name" value="NAD(P)-binding Rossmann-fold domains"/>
    <property type="match status" value="1"/>
</dbReference>
<dbReference type="CDD" id="cd01065">
    <property type="entry name" value="NAD_bind_Shikimate_DH"/>
    <property type="match status" value="1"/>
</dbReference>
<comment type="caution">
    <text evidence="2">The sequence shown here is derived from an EMBL/GenBank/DDBJ whole genome shotgun (WGS) entry which is preliminary data.</text>
</comment>
<dbReference type="SUPFAM" id="SSF53223">
    <property type="entry name" value="Aminoacid dehydrogenase-like, N-terminal domain"/>
    <property type="match status" value="1"/>
</dbReference>
<dbReference type="GO" id="GO:0005829">
    <property type="term" value="C:cytosol"/>
    <property type="evidence" value="ECO:0007669"/>
    <property type="project" value="TreeGrafter"/>
</dbReference>